<keyword evidence="3" id="KW-1185">Reference proteome</keyword>
<proteinExistence type="predicted"/>
<feature type="transmembrane region" description="Helical" evidence="1">
    <location>
        <begin position="54"/>
        <end position="76"/>
    </location>
</feature>
<dbReference type="Proteomes" id="UP000445000">
    <property type="component" value="Unassembled WGS sequence"/>
</dbReference>
<evidence type="ECO:0000313" key="3">
    <source>
        <dbReference type="Proteomes" id="UP000445000"/>
    </source>
</evidence>
<comment type="caution">
    <text evidence="2">The sequence shown here is derived from an EMBL/GenBank/DDBJ whole genome shotgun (WGS) entry which is preliminary data.</text>
</comment>
<evidence type="ECO:0000313" key="2">
    <source>
        <dbReference type="EMBL" id="GFE83079.1"/>
    </source>
</evidence>
<dbReference type="EMBL" id="BLJN01000005">
    <property type="protein sequence ID" value="GFE83079.1"/>
    <property type="molecule type" value="Genomic_DNA"/>
</dbReference>
<protein>
    <submittedName>
        <fullName evidence="2">Uncharacterized protein</fullName>
    </submittedName>
</protein>
<gene>
    <name evidence="2" type="ORF">GCM10011487_50790</name>
</gene>
<accession>A0A829YIT9</accession>
<keyword evidence="1" id="KW-1133">Transmembrane helix</keyword>
<dbReference type="AlphaFoldDB" id="A0A829YIT9"/>
<reference evidence="3" key="1">
    <citation type="submission" date="2020-01" db="EMBL/GenBank/DDBJ databases">
        <title>'Steroidobacter agaridevorans' sp. nov., agar-degrading bacteria isolated from rhizosphere soils.</title>
        <authorList>
            <person name="Ikenaga M."/>
            <person name="Kataoka M."/>
            <person name="Murouchi A."/>
            <person name="Katsuragi S."/>
            <person name="Sakai M."/>
        </authorList>
    </citation>
    <scope>NUCLEOTIDE SEQUENCE [LARGE SCALE GENOMIC DNA]</scope>
    <source>
        <strain evidence="3">YU21-B</strain>
    </source>
</reference>
<organism evidence="2 3">
    <name type="scientific">Steroidobacter agaridevorans</name>
    <dbReference type="NCBI Taxonomy" id="2695856"/>
    <lineage>
        <taxon>Bacteria</taxon>
        <taxon>Pseudomonadati</taxon>
        <taxon>Pseudomonadota</taxon>
        <taxon>Gammaproteobacteria</taxon>
        <taxon>Steroidobacterales</taxon>
        <taxon>Steroidobacteraceae</taxon>
        <taxon>Steroidobacter</taxon>
    </lineage>
</organism>
<feature type="transmembrane region" description="Helical" evidence="1">
    <location>
        <begin position="96"/>
        <end position="125"/>
    </location>
</feature>
<keyword evidence="1" id="KW-0812">Transmembrane</keyword>
<name>A0A829YIT9_9GAMM</name>
<sequence>MMSRSSGAAVASHYEDMPLSLLLFRYLWPFWLFKDASRGDRMTRAAAYRHNRSMRIYLPGYLMKWVFSCVTTFGITAGFGSLSTAQAASTGRSLDVFAIIAAGWGIIFACSVCVLFITSYIYFYLSRNDA</sequence>
<evidence type="ECO:0000256" key="1">
    <source>
        <dbReference type="SAM" id="Phobius"/>
    </source>
</evidence>
<keyword evidence="1" id="KW-0472">Membrane</keyword>